<proteinExistence type="predicted"/>
<dbReference type="FunFam" id="2.10.70.10:FF:000055">
    <property type="entry name" value="Complement decay-accelerating factor, GPI-anchored"/>
    <property type="match status" value="1"/>
</dbReference>
<dbReference type="Proteomes" id="UP000001811">
    <property type="component" value="Chromosome 16"/>
</dbReference>
<evidence type="ECO:0000256" key="2">
    <source>
        <dbReference type="ARBA" id="ARBA00022729"/>
    </source>
</evidence>
<dbReference type="EMBL" id="AAGW02025421">
    <property type="status" value="NOT_ANNOTATED_CDS"/>
    <property type="molecule type" value="Genomic_DNA"/>
</dbReference>
<dbReference type="FunFam" id="2.10.70.10:FF:000014">
    <property type="entry name" value="Membrane cofactor protein"/>
    <property type="match status" value="1"/>
</dbReference>
<dbReference type="Bgee" id="ENSOCUG00000023887">
    <property type="expression patterns" value="Expressed in ovary and 15 other cell types or tissues"/>
</dbReference>
<reference evidence="9" key="3">
    <citation type="submission" date="2025-09" db="UniProtKB">
        <authorList>
            <consortium name="Ensembl"/>
        </authorList>
    </citation>
    <scope>IDENTIFICATION</scope>
    <source>
        <strain evidence="9">Thorbecke</strain>
    </source>
</reference>
<evidence type="ECO:0000256" key="7">
    <source>
        <dbReference type="SAM" id="MobiDB-lite"/>
    </source>
</evidence>
<evidence type="ECO:0000256" key="6">
    <source>
        <dbReference type="PROSITE-ProRule" id="PRU00302"/>
    </source>
</evidence>
<keyword evidence="10" id="KW-1185">Reference proteome</keyword>
<reference evidence="9 10" key="1">
    <citation type="journal article" date="2011" name="Nature">
        <title>A high-resolution map of human evolutionary constraint using 29 mammals.</title>
        <authorList>
            <person name="Lindblad-Toh K."/>
            <person name="Garber M."/>
            <person name="Zuk O."/>
            <person name="Lin M.F."/>
            <person name="Parker B.J."/>
            <person name="Washietl S."/>
            <person name="Kheradpour P."/>
            <person name="Ernst J."/>
            <person name="Jordan G."/>
            <person name="Mauceli E."/>
            <person name="Ward L.D."/>
            <person name="Lowe C.B."/>
            <person name="Holloway A.K."/>
            <person name="Clamp M."/>
            <person name="Gnerre S."/>
            <person name="Alfoldi J."/>
            <person name="Beal K."/>
            <person name="Chang J."/>
            <person name="Clawson H."/>
            <person name="Cuff J."/>
            <person name="Di Palma F."/>
            <person name="Fitzgerald S."/>
            <person name="Flicek P."/>
            <person name="Guttman M."/>
            <person name="Hubisz M.J."/>
            <person name="Jaffe D.B."/>
            <person name="Jungreis I."/>
            <person name="Kent W.J."/>
            <person name="Kostka D."/>
            <person name="Lara M."/>
            <person name="Martins A.L."/>
            <person name="Massingham T."/>
            <person name="Moltke I."/>
            <person name="Raney B.J."/>
            <person name="Rasmussen M.D."/>
            <person name="Robinson J."/>
            <person name="Stark A."/>
            <person name="Vilella A.J."/>
            <person name="Wen J."/>
            <person name="Xie X."/>
            <person name="Zody M.C."/>
            <person name="Baldwin J."/>
            <person name="Bloom T."/>
            <person name="Chin C.W."/>
            <person name="Heiman D."/>
            <person name="Nicol R."/>
            <person name="Nusbaum C."/>
            <person name="Young S."/>
            <person name="Wilkinson J."/>
            <person name="Worley K.C."/>
            <person name="Kovar C.L."/>
            <person name="Muzny D.M."/>
            <person name="Gibbs R.A."/>
            <person name="Cree A."/>
            <person name="Dihn H.H."/>
            <person name="Fowler G."/>
            <person name="Jhangiani S."/>
            <person name="Joshi V."/>
            <person name="Lee S."/>
            <person name="Lewis L.R."/>
            <person name="Nazareth L.V."/>
            <person name="Okwuonu G."/>
            <person name="Santibanez J."/>
            <person name="Warren W.C."/>
            <person name="Mardis E.R."/>
            <person name="Weinstock G.M."/>
            <person name="Wilson R.K."/>
            <person name="Delehaunty K."/>
            <person name="Dooling D."/>
            <person name="Fronik C."/>
            <person name="Fulton L."/>
            <person name="Fulton B."/>
            <person name="Graves T."/>
            <person name="Minx P."/>
            <person name="Sodergren E."/>
            <person name="Birney E."/>
            <person name="Margulies E.H."/>
            <person name="Herrero J."/>
            <person name="Green E.D."/>
            <person name="Haussler D."/>
            <person name="Siepel A."/>
            <person name="Goldman N."/>
            <person name="Pollard K.S."/>
            <person name="Pedersen J.S."/>
            <person name="Lander E.S."/>
            <person name="Kellis M."/>
        </authorList>
    </citation>
    <scope>NUCLEOTIDE SEQUENCE [LARGE SCALE GENOMIC DNA]</scope>
    <source>
        <strain evidence="9 10">Thorbecke inbred</strain>
    </source>
</reference>
<feature type="domain" description="Sushi" evidence="8">
    <location>
        <begin position="33"/>
        <end position="93"/>
    </location>
</feature>
<dbReference type="SMART" id="SM00032">
    <property type="entry name" value="CCP"/>
    <property type="match status" value="4"/>
</dbReference>
<dbReference type="InParanoid" id="A0A5F9DFL7"/>
<dbReference type="PANTHER" id="PTHR45656:SF15">
    <property type="entry name" value="SUSHI DOMAIN-CONTAINING PROTEIN"/>
    <property type="match status" value="1"/>
</dbReference>
<keyword evidence="5" id="KW-0325">Glycoprotein</keyword>
<reference evidence="9" key="2">
    <citation type="submission" date="2025-08" db="UniProtKB">
        <authorList>
            <consortium name="Ensembl"/>
        </authorList>
    </citation>
    <scope>IDENTIFICATION</scope>
    <source>
        <strain evidence="9">Thorbecke</strain>
    </source>
</reference>
<feature type="domain" description="Sushi" evidence="8">
    <location>
        <begin position="222"/>
        <end position="284"/>
    </location>
</feature>
<dbReference type="SUPFAM" id="SSF57535">
    <property type="entry name" value="Complement control module/SCR domain"/>
    <property type="match status" value="4"/>
</dbReference>
<feature type="region of interest" description="Disordered" evidence="7">
    <location>
        <begin position="277"/>
        <end position="304"/>
    </location>
</feature>
<dbReference type="PROSITE" id="PS50923">
    <property type="entry name" value="SUSHI"/>
    <property type="match status" value="4"/>
</dbReference>
<evidence type="ECO:0000256" key="4">
    <source>
        <dbReference type="ARBA" id="ARBA00023157"/>
    </source>
</evidence>
<dbReference type="STRING" id="9986.ENSOCUP00000045061"/>
<dbReference type="CDD" id="cd00033">
    <property type="entry name" value="CCP"/>
    <property type="match status" value="4"/>
</dbReference>
<sequence>QDARPSEVWGCRFRPGRAVGPFGRSSAFLNSPGDCGLPPDVPNAQPVLEGLSPFPVQHTVRYKCNEGFVKVPGKPDSALCQENNQWSEVKEFCNRSCNDPPRLLFASLEKTYSNQNYFPVGSTVDYQCRLGYRRERDLSTTLTCLDNLEWSKPAEFCKKRACPNPGELQNGNVKIETDLLFGSFISLSCNTGYKLIGASSIYCVVQENGVGWSDRLPLCQEISCPEPPKIENGMIKEESSIYVYRQTVTYECNRGFTLVGQHSIYCDAENEEGVWSGPAPECRGRHVPPKPPPEVQESTTVPSAQKPTKVIVPATQGVPVPRATTRVYTTGTTKGKGSSPAGAAYLISERLVHPHGTPSVTLKRCCCCEFKDAFPLVLYPYFSVFFPFLPLPTENIFRHFIPHPSSVRLKLHTYTRNLFVHLKRVSPSEL</sequence>
<keyword evidence="2" id="KW-0732">Signal</keyword>
<keyword evidence="3" id="KW-0677">Repeat</keyword>
<dbReference type="AlphaFoldDB" id="A0A5F9DFL7"/>
<comment type="caution">
    <text evidence="6">Lacks conserved residue(s) required for the propagation of feature annotation.</text>
</comment>
<evidence type="ECO:0000313" key="10">
    <source>
        <dbReference type="Proteomes" id="UP000001811"/>
    </source>
</evidence>
<protein>
    <recommendedName>
        <fullName evidence="8">Sushi domain-containing protein</fullName>
    </recommendedName>
</protein>
<evidence type="ECO:0000313" key="9">
    <source>
        <dbReference type="Ensembl" id="ENSOCUP00000045061.1"/>
    </source>
</evidence>
<evidence type="ECO:0000259" key="8">
    <source>
        <dbReference type="PROSITE" id="PS50923"/>
    </source>
</evidence>
<evidence type="ECO:0000256" key="5">
    <source>
        <dbReference type="ARBA" id="ARBA00023180"/>
    </source>
</evidence>
<keyword evidence="1 6" id="KW-0768">Sushi</keyword>
<dbReference type="SMR" id="A0A5F9DFL7"/>
<feature type="domain" description="Sushi" evidence="8">
    <location>
        <begin position="160"/>
        <end position="221"/>
    </location>
</feature>
<evidence type="ECO:0000256" key="3">
    <source>
        <dbReference type="ARBA" id="ARBA00022737"/>
    </source>
</evidence>
<dbReference type="FunCoup" id="A0A5F9DFL7">
    <property type="interactions" value="26"/>
</dbReference>
<dbReference type="PANTHER" id="PTHR45656">
    <property type="entry name" value="PROTEIN CBR-CLEC-78"/>
    <property type="match status" value="1"/>
</dbReference>
<evidence type="ECO:0000256" key="1">
    <source>
        <dbReference type="ARBA" id="ARBA00022659"/>
    </source>
</evidence>
<dbReference type="InterPro" id="IPR000436">
    <property type="entry name" value="Sushi_SCR_CCP_dom"/>
</dbReference>
<dbReference type="InterPro" id="IPR051277">
    <property type="entry name" value="SEZ6_CSMD_C4BPB_Regulators"/>
</dbReference>
<name>A0A5F9DFL7_RABIT</name>
<dbReference type="InterPro" id="IPR035976">
    <property type="entry name" value="Sushi/SCR/CCP_sf"/>
</dbReference>
<dbReference type="GeneTree" id="ENSGT00940000162307"/>
<feature type="domain" description="Sushi" evidence="8">
    <location>
        <begin position="95"/>
        <end position="159"/>
    </location>
</feature>
<organism evidence="9 10">
    <name type="scientific">Oryctolagus cuniculus</name>
    <name type="common">Rabbit</name>
    <dbReference type="NCBI Taxonomy" id="9986"/>
    <lineage>
        <taxon>Eukaryota</taxon>
        <taxon>Metazoa</taxon>
        <taxon>Chordata</taxon>
        <taxon>Craniata</taxon>
        <taxon>Vertebrata</taxon>
        <taxon>Euteleostomi</taxon>
        <taxon>Mammalia</taxon>
        <taxon>Eutheria</taxon>
        <taxon>Euarchontoglires</taxon>
        <taxon>Glires</taxon>
        <taxon>Lagomorpha</taxon>
        <taxon>Leporidae</taxon>
        <taxon>Oryctolagus</taxon>
    </lineage>
</organism>
<dbReference type="Ensembl" id="ENSOCUT00000055984.1">
    <property type="protein sequence ID" value="ENSOCUP00000045061.1"/>
    <property type="gene ID" value="ENSOCUG00000023887.3"/>
</dbReference>
<dbReference type="Pfam" id="PF00084">
    <property type="entry name" value="Sushi"/>
    <property type="match status" value="4"/>
</dbReference>
<dbReference type="Gene3D" id="2.10.70.10">
    <property type="entry name" value="Complement Module, domain 1"/>
    <property type="match status" value="4"/>
</dbReference>
<keyword evidence="4" id="KW-1015">Disulfide bond</keyword>
<accession>A0A5F9DFL7</accession>